<name>A0A839E369_9PSEU</name>
<dbReference type="EC" id="3.4.16.4" evidence="5"/>
<accession>A0A839E369</accession>
<dbReference type="PANTHER" id="PTHR30023">
    <property type="entry name" value="D-ALANYL-D-ALANINE CARBOXYPEPTIDASE"/>
    <property type="match status" value="1"/>
</dbReference>
<feature type="signal peptide" evidence="4">
    <location>
        <begin position="1"/>
        <end position="22"/>
    </location>
</feature>
<keyword evidence="5" id="KW-0121">Carboxypeptidase</keyword>
<evidence type="ECO:0000313" key="5">
    <source>
        <dbReference type="EMBL" id="MBA8825841.1"/>
    </source>
</evidence>
<dbReference type="InterPro" id="IPR012338">
    <property type="entry name" value="Beta-lactam/transpept-like"/>
</dbReference>
<dbReference type="PRINTS" id="PR00922">
    <property type="entry name" value="DADACBPTASE3"/>
</dbReference>
<dbReference type="GO" id="GO:0009002">
    <property type="term" value="F:serine-type D-Ala-D-Ala carboxypeptidase activity"/>
    <property type="evidence" value="ECO:0007669"/>
    <property type="project" value="UniProtKB-EC"/>
</dbReference>
<proteinExistence type="inferred from homology"/>
<organism evidence="5 6">
    <name type="scientific">Halosaccharopolyspora lacisalsi</name>
    <dbReference type="NCBI Taxonomy" id="1000566"/>
    <lineage>
        <taxon>Bacteria</taxon>
        <taxon>Bacillati</taxon>
        <taxon>Actinomycetota</taxon>
        <taxon>Actinomycetes</taxon>
        <taxon>Pseudonocardiales</taxon>
        <taxon>Pseudonocardiaceae</taxon>
        <taxon>Halosaccharopolyspora</taxon>
    </lineage>
</organism>
<keyword evidence="5" id="KW-0645">Protease</keyword>
<gene>
    <name evidence="5" type="ORF">FHX42_003207</name>
</gene>
<keyword evidence="4" id="KW-0732">Signal</keyword>
<dbReference type="Gene3D" id="3.50.80.20">
    <property type="entry name" value="D-Ala-D-Ala carboxypeptidase C, peptidase S13"/>
    <property type="match status" value="1"/>
</dbReference>
<dbReference type="SUPFAM" id="SSF56601">
    <property type="entry name" value="beta-lactamase/transpeptidase-like"/>
    <property type="match status" value="1"/>
</dbReference>
<dbReference type="RefSeq" id="WP_182545097.1">
    <property type="nucleotide sequence ID" value="NZ_JACGWZ010000004.1"/>
</dbReference>
<dbReference type="PANTHER" id="PTHR30023:SF0">
    <property type="entry name" value="PENICILLIN-SENSITIVE CARBOXYPEPTIDASE A"/>
    <property type="match status" value="1"/>
</dbReference>
<dbReference type="EMBL" id="JACGWZ010000004">
    <property type="protein sequence ID" value="MBA8825841.1"/>
    <property type="molecule type" value="Genomic_DNA"/>
</dbReference>
<comment type="similarity">
    <text evidence="1">Belongs to the peptidase S13 family.</text>
</comment>
<evidence type="ECO:0000256" key="3">
    <source>
        <dbReference type="SAM" id="MobiDB-lite"/>
    </source>
</evidence>
<evidence type="ECO:0000256" key="1">
    <source>
        <dbReference type="ARBA" id="ARBA00006096"/>
    </source>
</evidence>
<dbReference type="Gene3D" id="3.40.710.10">
    <property type="entry name" value="DD-peptidase/beta-lactamase superfamily"/>
    <property type="match status" value="2"/>
</dbReference>
<protein>
    <submittedName>
        <fullName evidence="5">D-alanyl-D-alanine carboxypeptidase/D-alanyl-D-alanine-endopeptidase (Penicillin-binding protein 4)</fullName>
        <ecNumber evidence="5">3.4.16.4</ecNumber>
        <ecNumber evidence="5">3.4.21.-</ecNumber>
    </submittedName>
</protein>
<evidence type="ECO:0000313" key="6">
    <source>
        <dbReference type="Proteomes" id="UP000569329"/>
    </source>
</evidence>
<feature type="compositionally biased region" description="Basic and acidic residues" evidence="3">
    <location>
        <begin position="506"/>
        <end position="515"/>
    </location>
</feature>
<keyword evidence="6" id="KW-1185">Reference proteome</keyword>
<evidence type="ECO:0000256" key="4">
    <source>
        <dbReference type="SAM" id="SignalP"/>
    </source>
</evidence>
<dbReference type="AlphaFoldDB" id="A0A839E369"/>
<dbReference type="InterPro" id="IPR000667">
    <property type="entry name" value="Peptidase_S13"/>
</dbReference>
<dbReference type="GO" id="GO:0006508">
    <property type="term" value="P:proteolysis"/>
    <property type="evidence" value="ECO:0007669"/>
    <property type="project" value="InterPro"/>
</dbReference>
<feature type="region of interest" description="Disordered" evidence="3">
    <location>
        <begin position="490"/>
        <end position="515"/>
    </location>
</feature>
<dbReference type="NCBIfam" id="TIGR00666">
    <property type="entry name" value="PBP4"/>
    <property type="match status" value="1"/>
</dbReference>
<comment type="caution">
    <text evidence="5">The sequence shown here is derived from an EMBL/GenBank/DDBJ whole genome shotgun (WGS) entry which is preliminary data.</text>
</comment>
<dbReference type="Pfam" id="PF02113">
    <property type="entry name" value="Peptidase_S13"/>
    <property type="match status" value="1"/>
</dbReference>
<feature type="chain" id="PRO_5039342986" evidence="4">
    <location>
        <begin position="23"/>
        <end position="527"/>
    </location>
</feature>
<sequence>MRARWVLVFGFVLLLGTPLGTAVPTTAAPSPPDALRRDLDKLLADQRLQGSHAGVVVRDPATDEVLYRRRAHDRATPASNAKLFTSAAALETLGPGYRFRTEVATTAERRGPVLAGDIHLRGAGDPTMLAADYERLAARIADDGIRHVRGRLVVDDSWFDDVPLGTGWMWNDEPYYYAAPVSALSVAPNTDYDAGTVIVRVSPGAPGRPVRVRLAPPTDAVEVVNRARTGAPDSSSTLSVRREHGTNRVVVSGTLPAGAAPVEEFSSVSDPTRYAADVFARALSAHGVSIGGVAEGVTPKGARVLTAHESMTLAELMVPFLKLSNNGHAEVLVKAMGREVRGEGGWSAGLAVLDEAMRRFGVDPAAYRLVDGSGLSTMDEVTPGQIATLLDNVRARPWFGTWYAALPIAGVEERMVGGTLRGRMDGTPAEDNIHAKTGSMTGVTALSGYVTAANGRRLVFSVLFNEFLSEAPRDLQDAIAVRLARYGSPRTRAGDAAPRVPASRPPPDESVTRVDESALECSWSKAC</sequence>
<evidence type="ECO:0000256" key="2">
    <source>
        <dbReference type="ARBA" id="ARBA00022801"/>
    </source>
</evidence>
<keyword evidence="2 5" id="KW-0378">Hydrolase</keyword>
<dbReference type="GO" id="GO:0000270">
    <property type="term" value="P:peptidoglycan metabolic process"/>
    <property type="evidence" value="ECO:0007669"/>
    <property type="project" value="TreeGrafter"/>
</dbReference>
<reference evidence="5 6" key="1">
    <citation type="submission" date="2020-07" db="EMBL/GenBank/DDBJ databases">
        <title>Sequencing the genomes of 1000 actinobacteria strains.</title>
        <authorList>
            <person name="Klenk H.-P."/>
        </authorList>
    </citation>
    <scope>NUCLEOTIDE SEQUENCE [LARGE SCALE GENOMIC DNA]</scope>
    <source>
        <strain evidence="5 6">DSM 45975</strain>
    </source>
</reference>
<dbReference type="EC" id="3.4.21.-" evidence="5"/>
<dbReference type="Proteomes" id="UP000569329">
    <property type="component" value="Unassembled WGS sequence"/>
</dbReference>